<dbReference type="Proteomes" id="UP000241473">
    <property type="component" value="Unassembled WGS sequence"/>
</dbReference>
<dbReference type="Pfam" id="PF01850">
    <property type="entry name" value="PIN"/>
    <property type="match status" value="1"/>
</dbReference>
<dbReference type="EMBL" id="NEXB01000006">
    <property type="protein sequence ID" value="PSN89235.1"/>
    <property type="molecule type" value="Genomic_DNA"/>
</dbReference>
<evidence type="ECO:0000313" key="2">
    <source>
        <dbReference type="EMBL" id="PSN89235.1"/>
    </source>
</evidence>
<dbReference type="AlphaFoldDB" id="A0A2R6ASC8"/>
<proteinExistence type="predicted"/>
<organism evidence="2 3">
    <name type="scientific">Candidatus Marsarchaeota G1 archaeon OSP_C</name>
    <dbReference type="NCBI Taxonomy" id="1978154"/>
    <lineage>
        <taxon>Archaea</taxon>
        <taxon>Candidatus Marsarchaeota</taxon>
        <taxon>Candidatus Marsarchaeota group 1</taxon>
    </lineage>
</organism>
<comment type="caution">
    <text evidence="2">The sequence shown here is derived from an EMBL/GenBank/DDBJ whole genome shotgun (WGS) entry which is preliminary data.</text>
</comment>
<gene>
    <name evidence="2" type="ORF">B9Q00_02480</name>
</gene>
<reference evidence="2 3" key="1">
    <citation type="submission" date="2017-04" db="EMBL/GenBank/DDBJ databases">
        <title>Novel microbial lineages endemic to geothermal iron-oxide mats fill important gaps in the evolutionary history of Archaea.</title>
        <authorList>
            <person name="Jay Z.J."/>
            <person name="Beam J.P."/>
            <person name="Dlakic M."/>
            <person name="Rusch D.B."/>
            <person name="Kozubal M.A."/>
            <person name="Inskeep W.P."/>
        </authorList>
    </citation>
    <scope>NUCLEOTIDE SEQUENCE [LARGE SCALE GENOMIC DNA]</scope>
    <source>
        <strain evidence="2">OSP_C</strain>
    </source>
</reference>
<protein>
    <recommendedName>
        <fullName evidence="1">PIN domain-containing protein</fullName>
    </recommendedName>
</protein>
<dbReference type="InterPro" id="IPR029060">
    <property type="entry name" value="PIN-like_dom_sf"/>
</dbReference>
<dbReference type="InterPro" id="IPR002716">
    <property type="entry name" value="PIN_dom"/>
</dbReference>
<dbReference type="Gene3D" id="3.40.50.1010">
    <property type="entry name" value="5'-nuclease"/>
    <property type="match status" value="1"/>
</dbReference>
<dbReference type="CDD" id="cd09874">
    <property type="entry name" value="PIN_MT3492-like"/>
    <property type="match status" value="1"/>
</dbReference>
<name>A0A2R6ASC8_9ARCH</name>
<evidence type="ECO:0000313" key="3">
    <source>
        <dbReference type="Proteomes" id="UP000241473"/>
    </source>
</evidence>
<accession>A0A2R6ASC8</accession>
<feature type="domain" description="PIN" evidence="1">
    <location>
        <begin position="6"/>
        <end position="137"/>
    </location>
</feature>
<sequence>MNASRVYFDTSMLIKRYVNEEGSDKADNYFRLAHRGKAVICFSEINLGEAATVFDKYSRKTRIDAEAVLQTMLSELKVLERSSSLEIYPVTSELIKRSINTVLKHHIYIIDAIQIETSIEAQANLFLTADKELSSVVKKIGIKTA</sequence>
<dbReference type="SUPFAM" id="SSF88723">
    <property type="entry name" value="PIN domain-like"/>
    <property type="match status" value="1"/>
</dbReference>
<evidence type="ECO:0000259" key="1">
    <source>
        <dbReference type="Pfam" id="PF01850"/>
    </source>
</evidence>